<sequence length="120" mass="13058">MVAERLVSAAEPVTLPFAWEGSLRKVARKRVIQCALSRICGVCRASLGRPVAFVGTPQEVARNEFHFPPLHAACADQLCAFDAADPSWQVVTTSGFELVRAGRDDPDPEPRFAPNSLLEP</sequence>
<evidence type="ECO:0000313" key="3">
    <source>
        <dbReference type="Proteomes" id="UP001500621"/>
    </source>
</evidence>
<reference evidence="3" key="1">
    <citation type="journal article" date="2019" name="Int. J. Syst. Evol. Microbiol.">
        <title>The Global Catalogue of Microorganisms (GCM) 10K type strain sequencing project: providing services to taxonomists for standard genome sequencing and annotation.</title>
        <authorList>
            <consortium name="The Broad Institute Genomics Platform"/>
            <consortium name="The Broad Institute Genome Sequencing Center for Infectious Disease"/>
            <person name="Wu L."/>
            <person name="Ma J."/>
        </authorList>
    </citation>
    <scope>NUCLEOTIDE SEQUENCE [LARGE SCALE GENOMIC DNA]</scope>
    <source>
        <strain evidence="3">JCM 18127</strain>
    </source>
</reference>
<name>A0ABP8W5Y0_9ACTN</name>
<accession>A0ABP8W5Y0</accession>
<evidence type="ECO:0000313" key="2">
    <source>
        <dbReference type="EMBL" id="GAA4681831.1"/>
    </source>
</evidence>
<keyword evidence="3" id="KW-1185">Reference proteome</keyword>
<dbReference type="Proteomes" id="UP001500621">
    <property type="component" value="Unassembled WGS sequence"/>
</dbReference>
<feature type="region of interest" description="Disordered" evidence="1">
    <location>
        <begin position="100"/>
        <end position="120"/>
    </location>
</feature>
<protein>
    <submittedName>
        <fullName evidence="2">Uncharacterized protein</fullName>
    </submittedName>
</protein>
<gene>
    <name evidence="2" type="ORF">GCM10023226_18750</name>
</gene>
<feature type="compositionally biased region" description="Basic and acidic residues" evidence="1">
    <location>
        <begin position="100"/>
        <end position="110"/>
    </location>
</feature>
<comment type="caution">
    <text evidence="2">The sequence shown here is derived from an EMBL/GenBank/DDBJ whole genome shotgun (WGS) entry which is preliminary data.</text>
</comment>
<evidence type="ECO:0000256" key="1">
    <source>
        <dbReference type="SAM" id="MobiDB-lite"/>
    </source>
</evidence>
<organism evidence="2 3">
    <name type="scientific">Nocardioides nanhaiensis</name>
    <dbReference type="NCBI Taxonomy" id="1476871"/>
    <lineage>
        <taxon>Bacteria</taxon>
        <taxon>Bacillati</taxon>
        <taxon>Actinomycetota</taxon>
        <taxon>Actinomycetes</taxon>
        <taxon>Propionibacteriales</taxon>
        <taxon>Nocardioidaceae</taxon>
        <taxon>Nocardioides</taxon>
    </lineage>
</organism>
<dbReference type="EMBL" id="BAABIM010000002">
    <property type="protein sequence ID" value="GAA4681831.1"/>
    <property type="molecule type" value="Genomic_DNA"/>
</dbReference>
<proteinExistence type="predicted"/>